<feature type="transmembrane region" description="Helical" evidence="5">
    <location>
        <begin position="301"/>
        <end position="318"/>
    </location>
</feature>
<dbReference type="InterPro" id="IPR036259">
    <property type="entry name" value="MFS_trans_sf"/>
</dbReference>
<dbReference type="PROSITE" id="PS50850">
    <property type="entry name" value="MFS"/>
    <property type="match status" value="1"/>
</dbReference>
<keyword evidence="4 5" id="KW-0472">Membrane</keyword>
<comment type="caution">
    <text evidence="7">The sequence shown here is derived from an EMBL/GenBank/DDBJ whole genome shotgun (WGS) entry which is preliminary data.</text>
</comment>
<dbReference type="Gene3D" id="1.20.1250.20">
    <property type="entry name" value="MFS general substrate transporter like domains"/>
    <property type="match status" value="2"/>
</dbReference>
<evidence type="ECO:0000256" key="3">
    <source>
        <dbReference type="ARBA" id="ARBA00022989"/>
    </source>
</evidence>
<feature type="transmembrane region" description="Helical" evidence="5">
    <location>
        <begin position="358"/>
        <end position="382"/>
    </location>
</feature>
<evidence type="ECO:0000313" key="7">
    <source>
        <dbReference type="EMBL" id="RBP17770.1"/>
    </source>
</evidence>
<dbReference type="PANTHER" id="PTHR11662:SF399">
    <property type="entry name" value="FI19708P1-RELATED"/>
    <property type="match status" value="1"/>
</dbReference>
<feature type="transmembrane region" description="Helical" evidence="5">
    <location>
        <begin position="131"/>
        <end position="157"/>
    </location>
</feature>
<feature type="transmembrane region" description="Helical" evidence="5">
    <location>
        <begin position="47"/>
        <end position="66"/>
    </location>
</feature>
<feature type="domain" description="Major facilitator superfamily (MFS) profile" evidence="6">
    <location>
        <begin position="8"/>
        <end position="414"/>
    </location>
</feature>
<dbReference type="OrthoDB" id="272777at2"/>
<protein>
    <submittedName>
        <fullName evidence="7">ACS family glucarate transporter-like MFS transporter</fullName>
    </submittedName>
</protein>
<sequence>MTNIRWRIVALLLIAIIINYTDRVNLSYVAPTFMKQFDIGPGEMGIVLSAFLWTYFLVQIPLGLALDRVGVRWLYGAAALVWGGATMLTATAGGLGSLVGWRVLLGVGEGPAFPATTKVMGIWVADQERGLAAAIGGVAGIPIGVFVSSPFVGWLLWAFGWRMIFVVTGAIAIAWAIVWLLYYRNPEDHPGANAAERRFLVENIAKASRGDTGAKPSWKQLLSNRNILGLSLGHAAMLFNLYFLISWLPTYLIQQHHLTALNTGLYGSIPWLFGLVGVIVGGRGSDILIKRGWPIVRARKVFLVAGMALAMVCLLTAYVDSLTAAIACLSVAVFGIFLTNSVVWAANAEVSPLHHEGVVAAIENCFGNIGGLLAPIIVGFLLQATGSWVIPMASAAVVALLGAGVYLFMLSDEALFARSAA</sequence>
<feature type="transmembrane region" description="Helical" evidence="5">
    <location>
        <begin position="324"/>
        <end position="346"/>
    </location>
</feature>
<feature type="transmembrane region" description="Helical" evidence="5">
    <location>
        <begin position="388"/>
        <end position="409"/>
    </location>
</feature>
<keyword evidence="3 5" id="KW-1133">Transmembrane helix</keyword>
<accession>A0A366FUN5</accession>
<dbReference type="CDD" id="cd17319">
    <property type="entry name" value="MFS_ExuT_GudP_like"/>
    <property type="match status" value="1"/>
</dbReference>
<dbReference type="InterPro" id="IPR020846">
    <property type="entry name" value="MFS_dom"/>
</dbReference>
<proteinExistence type="predicted"/>
<feature type="transmembrane region" description="Helical" evidence="5">
    <location>
        <begin position="101"/>
        <end position="124"/>
    </location>
</feature>
<organism evidence="7 8">
    <name type="scientific">Roseiarcus fermentans</name>
    <dbReference type="NCBI Taxonomy" id="1473586"/>
    <lineage>
        <taxon>Bacteria</taxon>
        <taxon>Pseudomonadati</taxon>
        <taxon>Pseudomonadota</taxon>
        <taxon>Alphaproteobacteria</taxon>
        <taxon>Hyphomicrobiales</taxon>
        <taxon>Roseiarcaceae</taxon>
        <taxon>Roseiarcus</taxon>
    </lineage>
</organism>
<reference evidence="7 8" key="1">
    <citation type="submission" date="2018-06" db="EMBL/GenBank/DDBJ databases">
        <title>Genomic Encyclopedia of Type Strains, Phase IV (KMG-IV): sequencing the most valuable type-strain genomes for metagenomic binning, comparative biology and taxonomic classification.</title>
        <authorList>
            <person name="Goeker M."/>
        </authorList>
    </citation>
    <scope>NUCLEOTIDE SEQUENCE [LARGE SCALE GENOMIC DNA]</scope>
    <source>
        <strain evidence="7 8">DSM 24875</strain>
    </source>
</reference>
<dbReference type="SUPFAM" id="SSF103473">
    <property type="entry name" value="MFS general substrate transporter"/>
    <property type="match status" value="1"/>
</dbReference>
<dbReference type="AlphaFoldDB" id="A0A366FUN5"/>
<gene>
    <name evidence="7" type="ORF">DFR50_102263</name>
</gene>
<dbReference type="PANTHER" id="PTHR11662">
    <property type="entry name" value="SOLUTE CARRIER FAMILY 17"/>
    <property type="match status" value="1"/>
</dbReference>
<feature type="transmembrane region" description="Helical" evidence="5">
    <location>
        <begin position="268"/>
        <end position="289"/>
    </location>
</feature>
<evidence type="ECO:0000256" key="4">
    <source>
        <dbReference type="ARBA" id="ARBA00023136"/>
    </source>
</evidence>
<keyword evidence="2 5" id="KW-0812">Transmembrane</keyword>
<dbReference type="Proteomes" id="UP000253529">
    <property type="component" value="Unassembled WGS sequence"/>
</dbReference>
<evidence type="ECO:0000256" key="1">
    <source>
        <dbReference type="ARBA" id="ARBA00004141"/>
    </source>
</evidence>
<feature type="transmembrane region" description="Helical" evidence="5">
    <location>
        <begin position="227"/>
        <end position="248"/>
    </location>
</feature>
<comment type="subcellular location">
    <subcellularLocation>
        <location evidence="1">Membrane</location>
        <topology evidence="1">Multi-pass membrane protein</topology>
    </subcellularLocation>
</comment>
<evidence type="ECO:0000256" key="2">
    <source>
        <dbReference type="ARBA" id="ARBA00022692"/>
    </source>
</evidence>
<dbReference type="GO" id="GO:0022857">
    <property type="term" value="F:transmembrane transporter activity"/>
    <property type="evidence" value="ECO:0007669"/>
    <property type="project" value="InterPro"/>
</dbReference>
<name>A0A366FUN5_9HYPH</name>
<dbReference type="GO" id="GO:0016020">
    <property type="term" value="C:membrane"/>
    <property type="evidence" value="ECO:0007669"/>
    <property type="project" value="UniProtKB-SubCell"/>
</dbReference>
<feature type="transmembrane region" description="Helical" evidence="5">
    <location>
        <begin position="73"/>
        <end position="95"/>
    </location>
</feature>
<dbReference type="Pfam" id="PF07690">
    <property type="entry name" value="MFS_1"/>
    <property type="match status" value="1"/>
</dbReference>
<keyword evidence="8" id="KW-1185">Reference proteome</keyword>
<dbReference type="InterPro" id="IPR050382">
    <property type="entry name" value="MFS_Na/Anion_cotransporter"/>
</dbReference>
<evidence type="ECO:0000259" key="6">
    <source>
        <dbReference type="PROSITE" id="PS50850"/>
    </source>
</evidence>
<evidence type="ECO:0000313" key="8">
    <source>
        <dbReference type="Proteomes" id="UP000253529"/>
    </source>
</evidence>
<evidence type="ECO:0000256" key="5">
    <source>
        <dbReference type="SAM" id="Phobius"/>
    </source>
</evidence>
<dbReference type="EMBL" id="QNRK01000002">
    <property type="protein sequence ID" value="RBP17770.1"/>
    <property type="molecule type" value="Genomic_DNA"/>
</dbReference>
<dbReference type="RefSeq" id="WP_113887715.1">
    <property type="nucleotide sequence ID" value="NZ_QNRK01000002.1"/>
</dbReference>
<dbReference type="InterPro" id="IPR011701">
    <property type="entry name" value="MFS"/>
</dbReference>
<feature type="transmembrane region" description="Helical" evidence="5">
    <location>
        <begin position="163"/>
        <end position="183"/>
    </location>
</feature>